<dbReference type="STRING" id="1314781.A0A165EBL7"/>
<dbReference type="InParanoid" id="A0A165EBL7"/>
<accession>A0A165EBL7</accession>
<dbReference type="PROSITE" id="PS51698">
    <property type="entry name" value="U_BOX"/>
    <property type="match status" value="1"/>
</dbReference>
<dbReference type="PANTHER" id="PTHR43995:SF1">
    <property type="entry name" value="PRE-MRNA-PROCESSING FACTOR 19"/>
    <property type="match status" value="1"/>
</dbReference>
<keyword evidence="12 15" id="KW-0234">DNA repair</keyword>
<evidence type="ECO:0000256" key="12">
    <source>
        <dbReference type="ARBA" id="ARBA00023204"/>
    </source>
</evidence>
<comment type="catalytic activity">
    <reaction evidence="15">
        <text>S-ubiquitinyl-[E2 ubiquitin-conjugating enzyme]-L-cysteine + [acceptor protein]-L-lysine = [E2 ubiquitin-conjugating enzyme]-L-cysteine + N(6)-ubiquitinyl-[acceptor protein]-L-lysine.</text>
        <dbReference type="EC" id="2.3.2.27"/>
    </reaction>
</comment>
<dbReference type="UniPathway" id="UPA00143"/>
<dbReference type="GO" id="GO:0000398">
    <property type="term" value="P:mRNA splicing, via spliceosome"/>
    <property type="evidence" value="ECO:0007669"/>
    <property type="project" value="InterPro"/>
</dbReference>
<dbReference type="Proteomes" id="UP000077266">
    <property type="component" value="Unassembled WGS sequence"/>
</dbReference>
<keyword evidence="9 15" id="KW-0227">DNA damage</keyword>
<dbReference type="FunCoup" id="A0A165EBL7">
    <property type="interactions" value="743"/>
</dbReference>
<name>A0A165EBL7_EXIGL</name>
<evidence type="ECO:0000256" key="11">
    <source>
        <dbReference type="ARBA" id="ARBA00023187"/>
    </source>
</evidence>
<evidence type="ECO:0000313" key="17">
    <source>
        <dbReference type="EMBL" id="KZV86538.1"/>
    </source>
</evidence>
<reference evidence="17 18" key="1">
    <citation type="journal article" date="2016" name="Mol. Biol. Evol.">
        <title>Comparative Genomics of Early-Diverging Mushroom-Forming Fungi Provides Insights into the Origins of Lignocellulose Decay Capabilities.</title>
        <authorList>
            <person name="Nagy L.G."/>
            <person name="Riley R."/>
            <person name="Tritt A."/>
            <person name="Adam C."/>
            <person name="Daum C."/>
            <person name="Floudas D."/>
            <person name="Sun H."/>
            <person name="Yadav J.S."/>
            <person name="Pangilinan J."/>
            <person name="Larsson K.H."/>
            <person name="Matsuura K."/>
            <person name="Barry K."/>
            <person name="Labutti K."/>
            <person name="Kuo R."/>
            <person name="Ohm R.A."/>
            <person name="Bhattacharya S.S."/>
            <person name="Shirouzu T."/>
            <person name="Yoshinaga Y."/>
            <person name="Martin F.M."/>
            <person name="Grigoriev I.V."/>
            <person name="Hibbett D.S."/>
        </authorList>
    </citation>
    <scope>NUCLEOTIDE SEQUENCE [LARGE SCALE GENOMIC DNA]</scope>
    <source>
        <strain evidence="17 18">HHB12029</strain>
    </source>
</reference>
<dbReference type="InterPro" id="IPR013915">
    <property type="entry name" value="Prp19_cc"/>
</dbReference>
<dbReference type="GO" id="GO:0070534">
    <property type="term" value="P:protein K63-linked ubiquitination"/>
    <property type="evidence" value="ECO:0007669"/>
    <property type="project" value="UniProtKB-UniRule"/>
</dbReference>
<evidence type="ECO:0000256" key="7">
    <source>
        <dbReference type="ARBA" id="ARBA00022728"/>
    </source>
</evidence>
<comment type="subcellular location">
    <subcellularLocation>
        <location evidence="1 15">Nucleus</location>
    </subcellularLocation>
</comment>
<dbReference type="InterPro" id="IPR001680">
    <property type="entry name" value="WD40_rpt"/>
</dbReference>
<sequence>MFFCAISGEPPQDAVVSAKSGHVYERRLITKYIAENGTDPVTGEKLDESDLVAVKASPNTAAPRPPNLTSIPALLHTLQNEWDALVLETFALKQQHQSTRQELSNALYQQDAATRVVARLIRERDAAREALADVQATMGIAPAANGAADIEMDTAADEPEGLPSDLSALIEETKNTLMEGRRKRKAPADYATAAELKEYAAKDTISSLHSASTPGINSLVISRDEPSLFLTAGNDKTVQLYDRPANKVVATLKGHTKKVNQAQFREKTGDTTLIVSASADKTSRVWARDSASGQYAPHHTIKGHKGEVTGLAIHPTQIILGLSSSDKTFSMHNLETSQQLFQSPAFDEPFASISVHSDGTFYALGTSKGSIQIYDARSGGTLSALELESGGGFSVHSTSFSENGYHLMAPASSSTVAIWDLRKLKTTKTIDLGDNFTIHKLKYDPSAQYLGIAGSTGGRIYAHKTWEQIVQYGESGWNDIAWGSGGKEVWGAGSREVQIWSSA</sequence>
<evidence type="ECO:0000256" key="5">
    <source>
        <dbReference type="ARBA" id="ARBA00022664"/>
    </source>
</evidence>
<dbReference type="AlphaFoldDB" id="A0A165EBL7"/>
<evidence type="ECO:0000256" key="8">
    <source>
        <dbReference type="ARBA" id="ARBA00022737"/>
    </source>
</evidence>
<dbReference type="InterPro" id="IPR013083">
    <property type="entry name" value="Znf_RING/FYVE/PHD"/>
</dbReference>
<dbReference type="SUPFAM" id="SSF57850">
    <property type="entry name" value="RING/U-box"/>
    <property type="match status" value="1"/>
</dbReference>
<protein>
    <recommendedName>
        <fullName evidence="15">Pre-mRNA-processing factor 19</fullName>
        <ecNumber evidence="15">2.3.2.27</ecNumber>
    </recommendedName>
</protein>
<dbReference type="GO" id="GO:0006281">
    <property type="term" value="P:DNA repair"/>
    <property type="evidence" value="ECO:0007669"/>
    <property type="project" value="UniProtKB-KW"/>
</dbReference>
<evidence type="ECO:0000256" key="4">
    <source>
        <dbReference type="ARBA" id="ARBA00022574"/>
    </source>
</evidence>
<evidence type="ECO:0000259" key="16">
    <source>
        <dbReference type="PROSITE" id="PS51698"/>
    </source>
</evidence>
<feature type="domain" description="U-box" evidence="16">
    <location>
        <begin position="1"/>
        <end position="71"/>
    </location>
</feature>
<feature type="repeat" description="WD" evidence="14">
    <location>
        <begin position="388"/>
        <end position="429"/>
    </location>
</feature>
<keyword evidence="4 14" id="KW-0853">WD repeat</keyword>
<dbReference type="InterPro" id="IPR003613">
    <property type="entry name" value="Ubox_domain"/>
</dbReference>
<dbReference type="PROSITE" id="PS50082">
    <property type="entry name" value="WD_REPEATS_2"/>
    <property type="match status" value="2"/>
</dbReference>
<dbReference type="SMART" id="SM00504">
    <property type="entry name" value="Ubox"/>
    <property type="match status" value="1"/>
</dbReference>
<dbReference type="Gene3D" id="2.130.10.10">
    <property type="entry name" value="YVTN repeat-like/Quinoprotein amine dehydrogenase"/>
    <property type="match status" value="1"/>
</dbReference>
<evidence type="ECO:0000256" key="1">
    <source>
        <dbReference type="ARBA" id="ARBA00004123"/>
    </source>
</evidence>
<keyword evidence="5 15" id="KW-0507">mRNA processing</keyword>
<evidence type="ECO:0000256" key="2">
    <source>
        <dbReference type="ARBA" id="ARBA00004906"/>
    </source>
</evidence>
<gene>
    <name evidence="17" type="ORF">EXIGLDRAFT_680874</name>
</gene>
<keyword evidence="7 15" id="KW-0747">Spliceosome</keyword>
<evidence type="ECO:0000256" key="13">
    <source>
        <dbReference type="ARBA" id="ARBA00023242"/>
    </source>
</evidence>
<dbReference type="Pfam" id="PF00400">
    <property type="entry name" value="WD40"/>
    <property type="match status" value="3"/>
</dbReference>
<dbReference type="GO" id="GO:0000974">
    <property type="term" value="C:Prp19 complex"/>
    <property type="evidence" value="ECO:0007669"/>
    <property type="project" value="UniProtKB-UniRule"/>
</dbReference>
<evidence type="ECO:0000256" key="10">
    <source>
        <dbReference type="ARBA" id="ARBA00022786"/>
    </source>
</evidence>
<dbReference type="Pfam" id="PF08606">
    <property type="entry name" value="Prp19"/>
    <property type="match status" value="1"/>
</dbReference>
<dbReference type="GO" id="GO:0071006">
    <property type="term" value="C:U2-type catalytic step 1 spliceosome"/>
    <property type="evidence" value="ECO:0007669"/>
    <property type="project" value="TreeGrafter"/>
</dbReference>
<dbReference type="Gene3D" id="3.30.40.10">
    <property type="entry name" value="Zinc/RING finger domain, C3HC4 (zinc finger)"/>
    <property type="match status" value="1"/>
</dbReference>
<dbReference type="FunFam" id="3.30.40.10:FF:000027">
    <property type="entry name" value="Pre-mRNA-processing factor 19, putative"/>
    <property type="match status" value="1"/>
</dbReference>
<evidence type="ECO:0000313" key="18">
    <source>
        <dbReference type="Proteomes" id="UP000077266"/>
    </source>
</evidence>
<dbReference type="CDD" id="cd16656">
    <property type="entry name" value="RING-Ubox_PRP19"/>
    <property type="match status" value="1"/>
</dbReference>
<comment type="similarity">
    <text evidence="3 15">Belongs to the WD repeat PRP19 family.</text>
</comment>
<dbReference type="PANTHER" id="PTHR43995">
    <property type="entry name" value="PRE-MRNA-PROCESSING FACTOR 19"/>
    <property type="match status" value="1"/>
</dbReference>
<keyword evidence="6 15" id="KW-0808">Transferase</keyword>
<dbReference type="EC" id="2.3.2.27" evidence="15"/>
<evidence type="ECO:0000256" key="14">
    <source>
        <dbReference type="PROSITE-ProRule" id="PRU00221"/>
    </source>
</evidence>
<keyword evidence="18" id="KW-1185">Reference proteome</keyword>
<comment type="function">
    <text evidence="15">Ubiquitin-protein ligase which is mainly involved pre-mRNA splicing and DNA repair. Required for pre-mRNA splicing as component of the spliceosome.</text>
</comment>
<dbReference type="GO" id="GO:0005737">
    <property type="term" value="C:cytoplasm"/>
    <property type="evidence" value="ECO:0007669"/>
    <property type="project" value="TreeGrafter"/>
</dbReference>
<keyword evidence="10 15" id="KW-0833">Ubl conjugation pathway</keyword>
<dbReference type="GO" id="GO:0061630">
    <property type="term" value="F:ubiquitin protein ligase activity"/>
    <property type="evidence" value="ECO:0007669"/>
    <property type="project" value="UniProtKB-UniRule"/>
</dbReference>
<dbReference type="OrthoDB" id="687049at2759"/>
<dbReference type="SMART" id="SM00320">
    <property type="entry name" value="WD40"/>
    <property type="match status" value="5"/>
</dbReference>
<evidence type="ECO:0000256" key="3">
    <source>
        <dbReference type="ARBA" id="ARBA00006388"/>
    </source>
</evidence>
<dbReference type="InterPro" id="IPR038959">
    <property type="entry name" value="Prp19"/>
</dbReference>
<dbReference type="InterPro" id="IPR015943">
    <property type="entry name" value="WD40/YVTN_repeat-like_dom_sf"/>
</dbReference>
<evidence type="ECO:0000256" key="15">
    <source>
        <dbReference type="RuleBase" id="RU367101"/>
    </source>
</evidence>
<dbReference type="InterPro" id="IPR055340">
    <property type="entry name" value="RING-Ubox_PRP19"/>
</dbReference>
<feature type="repeat" description="WD" evidence="14">
    <location>
        <begin position="252"/>
        <end position="286"/>
    </location>
</feature>
<dbReference type="SUPFAM" id="SSF50978">
    <property type="entry name" value="WD40 repeat-like"/>
    <property type="match status" value="1"/>
</dbReference>
<comment type="subunit">
    <text evidence="15">Homotetramer.</text>
</comment>
<dbReference type="EMBL" id="KV426152">
    <property type="protein sequence ID" value="KZV86538.1"/>
    <property type="molecule type" value="Genomic_DNA"/>
</dbReference>
<proteinExistence type="inferred from homology"/>
<keyword evidence="8" id="KW-0677">Repeat</keyword>
<organism evidence="17 18">
    <name type="scientific">Exidia glandulosa HHB12029</name>
    <dbReference type="NCBI Taxonomy" id="1314781"/>
    <lineage>
        <taxon>Eukaryota</taxon>
        <taxon>Fungi</taxon>
        <taxon>Dikarya</taxon>
        <taxon>Basidiomycota</taxon>
        <taxon>Agaricomycotina</taxon>
        <taxon>Agaricomycetes</taxon>
        <taxon>Auriculariales</taxon>
        <taxon>Exidiaceae</taxon>
        <taxon>Exidia</taxon>
    </lineage>
</organism>
<dbReference type="InterPro" id="IPR036322">
    <property type="entry name" value="WD40_repeat_dom_sf"/>
</dbReference>
<keyword evidence="13 15" id="KW-0539">Nucleus</keyword>
<comment type="pathway">
    <text evidence="2 15">Protein modification; protein ubiquitination.</text>
</comment>
<keyword evidence="11 15" id="KW-0508">mRNA splicing</keyword>
<evidence type="ECO:0000256" key="6">
    <source>
        <dbReference type="ARBA" id="ARBA00022679"/>
    </source>
</evidence>
<evidence type="ECO:0000256" key="9">
    <source>
        <dbReference type="ARBA" id="ARBA00022763"/>
    </source>
</evidence>